<dbReference type="Gene3D" id="3.40.50.150">
    <property type="entry name" value="Vaccinia Virus protein VP39"/>
    <property type="match status" value="1"/>
</dbReference>
<organism evidence="1 2">
    <name type="scientific">Chrysochromulina tobinii</name>
    <dbReference type="NCBI Taxonomy" id="1460289"/>
    <lineage>
        <taxon>Eukaryota</taxon>
        <taxon>Haptista</taxon>
        <taxon>Haptophyta</taxon>
        <taxon>Prymnesiophyceae</taxon>
        <taxon>Prymnesiales</taxon>
        <taxon>Chrysochromulinaceae</taxon>
        <taxon>Chrysochromulina</taxon>
    </lineage>
</organism>
<dbReference type="EMBL" id="JWZX01002296">
    <property type="protein sequence ID" value="KOO30096.1"/>
    <property type="molecule type" value="Genomic_DNA"/>
</dbReference>
<evidence type="ECO:0000313" key="2">
    <source>
        <dbReference type="Proteomes" id="UP000037460"/>
    </source>
</evidence>
<gene>
    <name evidence="1" type="ORF">Ctob_004212</name>
</gene>
<comment type="caution">
    <text evidence="1">The sequence shown here is derived from an EMBL/GenBank/DDBJ whole genome shotgun (WGS) entry which is preliminary data.</text>
</comment>
<keyword evidence="2" id="KW-1185">Reference proteome</keyword>
<dbReference type="InterPro" id="IPR029063">
    <property type="entry name" value="SAM-dependent_MTases_sf"/>
</dbReference>
<dbReference type="SUPFAM" id="SSF53335">
    <property type="entry name" value="S-adenosyl-L-methionine-dependent methyltransferases"/>
    <property type="match status" value="1"/>
</dbReference>
<evidence type="ECO:0000313" key="1">
    <source>
        <dbReference type="EMBL" id="KOO30096.1"/>
    </source>
</evidence>
<dbReference type="Pfam" id="PF10294">
    <property type="entry name" value="Methyltransf_16"/>
    <property type="match status" value="1"/>
</dbReference>
<dbReference type="Proteomes" id="UP000037460">
    <property type="component" value="Unassembled WGS sequence"/>
</dbReference>
<name>A0A0M0JTT2_9EUKA</name>
<dbReference type="AlphaFoldDB" id="A0A0M0JTT2"/>
<dbReference type="InterPro" id="IPR019410">
    <property type="entry name" value="Methyltransf_16"/>
</dbReference>
<reference evidence="2" key="1">
    <citation type="journal article" date="2015" name="PLoS Genet.">
        <title>Genome Sequence and Transcriptome Analyses of Chrysochromulina tobin: Metabolic Tools for Enhanced Algal Fitness in the Prominent Order Prymnesiales (Haptophyceae).</title>
        <authorList>
            <person name="Hovde B.T."/>
            <person name="Deodato C.R."/>
            <person name="Hunsperger H.M."/>
            <person name="Ryken S.A."/>
            <person name="Yost W."/>
            <person name="Jha R.K."/>
            <person name="Patterson J."/>
            <person name="Monnat R.J. Jr."/>
            <person name="Barlow S.B."/>
            <person name="Starkenburg S.R."/>
            <person name="Cattolico R.A."/>
        </authorList>
    </citation>
    <scope>NUCLEOTIDE SEQUENCE</scope>
    <source>
        <strain evidence="2">CCMP291</strain>
    </source>
</reference>
<protein>
    <submittedName>
        <fullName evidence="1">Uncharacterized protein</fullName>
    </submittedName>
</protein>
<accession>A0A0M0JTT2</accession>
<sequence>MMLAPSCRSSDGQQICETSWMSTDMDAIVPFHCELGPLSLDIQQPGGGLIAGVGTGALVWTAGYALGLAILRAHVQHSGVLADHAGTSTASRAIELGCGCSALPSVALALTGRWHVVATDMACVLPAVRTNLAAYQEAAAVSAVPSLRDTISIHTFSWDDRSALAALACSGGYTLVLCAELDWMESLHESLTSALIACLAPTTHSLALISSSSTGRERDEVLTRFLARLSACGLVLVELSERLEPIPPQGLEPLGASMASAPAAASSAGSDGARFFAARWGSLSNALSARARLSQSLLEQSPPSAMELLTGKATESDVI</sequence>
<proteinExistence type="predicted"/>
<dbReference type="PANTHER" id="PTHR14614">
    <property type="entry name" value="HEPATOCELLULAR CARCINOMA-ASSOCIATED ANTIGEN"/>
    <property type="match status" value="1"/>
</dbReference>